<sequence>MIRRFEETSPAVAESAFVSEMAYLVGDVTVGPEASIWPFVCVRGDFGPSSIGEQTNVQDFTMLHEADVGPRVTVGHHVTIDGASVGADSLVGIGSTVLPGASVGSDCIVGAGAVVTPDQEIPDGHVAFGIPAETQPISDDHREYVRWNCEEYLDMTARYRAQGGFERFPDEFEG</sequence>
<keyword evidence="2" id="KW-1185">Reference proteome</keyword>
<evidence type="ECO:0000313" key="1">
    <source>
        <dbReference type="EMBL" id="SFR63953.1"/>
    </source>
</evidence>
<evidence type="ECO:0000313" key="2">
    <source>
        <dbReference type="Proteomes" id="UP000243250"/>
    </source>
</evidence>
<gene>
    <name evidence="1" type="ORF">SAMN04488124_2978</name>
</gene>
<dbReference type="GO" id="GO:0016740">
    <property type="term" value="F:transferase activity"/>
    <property type="evidence" value="ECO:0007669"/>
    <property type="project" value="UniProtKB-KW"/>
</dbReference>
<protein>
    <submittedName>
        <fullName evidence="1">Carbonic anhydrase or acetyltransferase, isoleucine patch superfamily</fullName>
    </submittedName>
</protein>
<reference evidence="2" key="1">
    <citation type="submission" date="2016-10" db="EMBL/GenBank/DDBJ databases">
        <authorList>
            <person name="Varghese N."/>
            <person name="Submissions S."/>
        </authorList>
    </citation>
    <scope>NUCLEOTIDE SEQUENCE [LARGE SCALE GENOMIC DNA]</scope>
    <source>
        <strain evidence="2">CGMCC 1.8711</strain>
    </source>
</reference>
<dbReference type="PANTHER" id="PTHR13061:SF29">
    <property type="entry name" value="GAMMA CARBONIC ANHYDRASE-LIKE 1, MITOCHONDRIAL-RELATED"/>
    <property type="match status" value="1"/>
</dbReference>
<dbReference type="InterPro" id="IPR047324">
    <property type="entry name" value="LbH_gamma_CA-like"/>
</dbReference>
<dbReference type="RefSeq" id="WP_089882387.1">
    <property type="nucleotide sequence ID" value="NZ_FOYS01000005.1"/>
</dbReference>
<dbReference type="PANTHER" id="PTHR13061">
    <property type="entry name" value="DYNACTIN SUBUNIT P25"/>
    <property type="match status" value="1"/>
</dbReference>
<dbReference type="InterPro" id="IPR011004">
    <property type="entry name" value="Trimer_LpxA-like_sf"/>
</dbReference>
<accession>A0A1I6IB95</accession>
<dbReference type="InterPro" id="IPR050484">
    <property type="entry name" value="Transf_Hexapept/Carb_Anhydrase"/>
</dbReference>
<name>A0A1I6IB95_9EURY</name>
<dbReference type="Gene3D" id="2.160.10.10">
    <property type="entry name" value="Hexapeptide repeat proteins"/>
    <property type="match status" value="1"/>
</dbReference>
<dbReference type="InterPro" id="IPR001451">
    <property type="entry name" value="Hexapep"/>
</dbReference>
<dbReference type="Pfam" id="PF00132">
    <property type="entry name" value="Hexapep"/>
    <property type="match status" value="1"/>
</dbReference>
<dbReference type="SUPFAM" id="SSF51161">
    <property type="entry name" value="Trimeric LpxA-like enzymes"/>
    <property type="match status" value="1"/>
</dbReference>
<dbReference type="Proteomes" id="UP000243250">
    <property type="component" value="Unassembled WGS sequence"/>
</dbReference>
<proteinExistence type="predicted"/>
<dbReference type="CDD" id="cd04645">
    <property type="entry name" value="LbH_gamma_CA_like"/>
    <property type="match status" value="1"/>
</dbReference>
<dbReference type="OrthoDB" id="10940at2157"/>
<keyword evidence="1" id="KW-0808">Transferase</keyword>
<dbReference type="EMBL" id="FOYS01000005">
    <property type="protein sequence ID" value="SFR63953.1"/>
    <property type="molecule type" value="Genomic_DNA"/>
</dbReference>
<dbReference type="STRING" id="555875.SAMN04488124_2978"/>
<organism evidence="1 2">
    <name type="scientific">Halogeometricum limi</name>
    <dbReference type="NCBI Taxonomy" id="555875"/>
    <lineage>
        <taxon>Archaea</taxon>
        <taxon>Methanobacteriati</taxon>
        <taxon>Methanobacteriota</taxon>
        <taxon>Stenosarchaea group</taxon>
        <taxon>Halobacteria</taxon>
        <taxon>Halobacteriales</taxon>
        <taxon>Haloferacaceae</taxon>
        <taxon>Halogeometricum</taxon>
    </lineage>
</organism>
<dbReference type="AlphaFoldDB" id="A0A1I6IB95"/>